<accession>A0A178IAM8</accession>
<comment type="caution">
    <text evidence="1">The sequence shown here is derived from an EMBL/GenBank/DDBJ whole genome shotgun (WGS) entry which is preliminary data.</text>
</comment>
<evidence type="ECO:0000313" key="1">
    <source>
        <dbReference type="EMBL" id="OAM87074.1"/>
    </source>
</evidence>
<proteinExistence type="predicted"/>
<gene>
    <name evidence="1" type="ORF">AW736_24625</name>
</gene>
<evidence type="ECO:0000313" key="2">
    <source>
        <dbReference type="Proteomes" id="UP000078486"/>
    </source>
</evidence>
<sequence length="294" mass="31845">MFSPDNAGGFSRALSHPTETVSRVSRCYRTSAEGRIALRPDWPLLLETARGLGRVVVQTRHVFARLIAVTEVPGFVAREDGGAVCAKDGTLGFRFSEWWRAWGWLTACPCCDSPARVEVWNARALPFLQICAPAQGGLEGWAGVFDALATGTEDDDALAASAPTAGEFLPKTPRDAHAMRFDEDLLLELLASLDSHDLPVQWILRTPEACHVREFAPRRAGIAQRALTIKDGGGHTLQLGLPAARSFAIGTGASRSLYIGGQDDSLLVEMAPPADPAFETIWRAVVHGVFSEWL</sequence>
<dbReference type="EMBL" id="LRRQ01000186">
    <property type="protein sequence ID" value="OAM87074.1"/>
    <property type="molecule type" value="Genomic_DNA"/>
</dbReference>
<dbReference type="RefSeq" id="WP_068772941.1">
    <property type="nucleotide sequence ID" value="NZ_CP109796.1"/>
</dbReference>
<name>A0A178IAM8_9BACT</name>
<dbReference type="AlphaFoldDB" id="A0A178IAM8"/>
<dbReference type="Proteomes" id="UP000078486">
    <property type="component" value="Unassembled WGS sequence"/>
</dbReference>
<keyword evidence="2" id="KW-1185">Reference proteome</keyword>
<dbReference type="OrthoDB" id="9991551at2"/>
<evidence type="ECO:0008006" key="3">
    <source>
        <dbReference type="Google" id="ProtNLM"/>
    </source>
</evidence>
<organism evidence="1 2">
    <name type="scientific">Termitidicoccus mucosus</name>
    <dbReference type="NCBI Taxonomy" id="1184151"/>
    <lineage>
        <taxon>Bacteria</taxon>
        <taxon>Pseudomonadati</taxon>
        <taxon>Verrucomicrobiota</taxon>
        <taxon>Opitutia</taxon>
        <taxon>Opitutales</taxon>
        <taxon>Opitutaceae</taxon>
        <taxon>Termitidicoccus</taxon>
    </lineage>
</organism>
<reference evidence="1 2" key="1">
    <citation type="submission" date="2016-01" db="EMBL/GenBank/DDBJ databases">
        <title>High potential of lignocellulose degradation of a new Verrucomicrobia species.</title>
        <authorList>
            <person name="Wang Y."/>
            <person name="Shi Y."/>
            <person name="Qiu Z."/>
            <person name="Liu S."/>
            <person name="Yang H."/>
        </authorList>
    </citation>
    <scope>NUCLEOTIDE SEQUENCE [LARGE SCALE GENOMIC DNA]</scope>
    <source>
        <strain evidence="1 2">TSB47</strain>
    </source>
</reference>
<protein>
    <recommendedName>
        <fullName evidence="3">Haemin-degrading HemS/ChuX domain-containing protein</fullName>
    </recommendedName>
</protein>